<feature type="region of interest" description="Disordered" evidence="9">
    <location>
        <begin position="543"/>
        <end position="581"/>
    </location>
</feature>
<evidence type="ECO:0000256" key="5">
    <source>
        <dbReference type="ARBA" id="ARBA00022737"/>
    </source>
</evidence>
<evidence type="ECO:0000256" key="1">
    <source>
        <dbReference type="ARBA" id="ARBA00001798"/>
    </source>
</evidence>
<keyword evidence="7" id="KW-0833">Ubl conjugation pathway</keyword>
<evidence type="ECO:0000313" key="11">
    <source>
        <dbReference type="EMBL" id="KAK4250979.1"/>
    </source>
</evidence>
<dbReference type="InterPro" id="IPR044066">
    <property type="entry name" value="TRIAD_supradom"/>
</dbReference>
<evidence type="ECO:0000259" key="10">
    <source>
        <dbReference type="PROSITE" id="PS51873"/>
    </source>
</evidence>
<evidence type="ECO:0000256" key="2">
    <source>
        <dbReference type="ARBA" id="ARBA00012251"/>
    </source>
</evidence>
<evidence type="ECO:0000256" key="8">
    <source>
        <dbReference type="ARBA" id="ARBA00022833"/>
    </source>
</evidence>
<dbReference type="GO" id="GO:0016567">
    <property type="term" value="P:protein ubiquitination"/>
    <property type="evidence" value="ECO:0007669"/>
    <property type="project" value="InterPro"/>
</dbReference>
<reference evidence="11" key="2">
    <citation type="submission" date="2023-05" db="EMBL/GenBank/DDBJ databases">
        <authorList>
            <consortium name="Lawrence Berkeley National Laboratory"/>
            <person name="Steindorff A."/>
            <person name="Hensen N."/>
            <person name="Bonometti L."/>
            <person name="Westerberg I."/>
            <person name="Brannstrom I.O."/>
            <person name="Guillou S."/>
            <person name="Cros-Aarteil S."/>
            <person name="Calhoun S."/>
            <person name="Haridas S."/>
            <person name="Kuo A."/>
            <person name="Mondo S."/>
            <person name="Pangilinan J."/>
            <person name="Riley R."/>
            <person name="Labutti K."/>
            <person name="Andreopoulos B."/>
            <person name="Lipzen A."/>
            <person name="Chen C."/>
            <person name="Yanf M."/>
            <person name="Daum C."/>
            <person name="Ng V."/>
            <person name="Clum A."/>
            <person name="Ohm R."/>
            <person name="Martin F."/>
            <person name="Silar P."/>
            <person name="Natvig D."/>
            <person name="Lalanne C."/>
            <person name="Gautier V."/>
            <person name="Ament-Velasquez S.L."/>
            <person name="Kruys A."/>
            <person name="Hutchinson M.I."/>
            <person name="Powell A.J."/>
            <person name="Barry K."/>
            <person name="Miller A.N."/>
            <person name="Grigoriev I.V."/>
            <person name="Debuchy R."/>
            <person name="Gladieux P."/>
            <person name="Thoren M.H."/>
            <person name="Johannesson H."/>
        </authorList>
    </citation>
    <scope>NUCLEOTIDE SEQUENCE</scope>
    <source>
        <strain evidence="11">CBS 359.72</strain>
    </source>
</reference>
<feature type="region of interest" description="Disordered" evidence="9">
    <location>
        <begin position="414"/>
        <end position="446"/>
    </location>
</feature>
<dbReference type="AlphaFoldDB" id="A0AAN7CYZ1"/>
<evidence type="ECO:0000256" key="6">
    <source>
        <dbReference type="ARBA" id="ARBA00022771"/>
    </source>
</evidence>
<dbReference type="InterPro" id="IPR017907">
    <property type="entry name" value="Znf_RING_CS"/>
</dbReference>
<dbReference type="SUPFAM" id="SSF57850">
    <property type="entry name" value="RING/U-box"/>
    <property type="match status" value="2"/>
</dbReference>
<dbReference type="PANTHER" id="PTHR11685">
    <property type="entry name" value="RBR FAMILY RING FINGER AND IBR DOMAIN-CONTAINING"/>
    <property type="match status" value="1"/>
</dbReference>
<dbReference type="InterPro" id="IPR031127">
    <property type="entry name" value="E3_UB_ligase_RBR"/>
</dbReference>
<keyword evidence="4" id="KW-0479">Metal-binding</keyword>
<evidence type="ECO:0000256" key="4">
    <source>
        <dbReference type="ARBA" id="ARBA00022723"/>
    </source>
</evidence>
<dbReference type="CDD" id="cd22584">
    <property type="entry name" value="Rcat_RBR_unk"/>
    <property type="match status" value="1"/>
</dbReference>
<dbReference type="GO" id="GO:0061630">
    <property type="term" value="F:ubiquitin protein ligase activity"/>
    <property type="evidence" value="ECO:0007669"/>
    <property type="project" value="UniProtKB-EC"/>
</dbReference>
<sequence length="751" mass="84457">MSPMARPSLLLADPHPGRIRLPELEDVDYVREVLARSDGVTEADIEQELVSKAAALRIERPSSACPGAQEQGAAAVRSLDAPDGHQRRAVSMGSDGIAALTTVTMQTPEQAAARRPVTATETAIKRRSRSLSFSQYERYISQVDPALEQSKFQKSELAGGVAAKPSAKKGVRGITRSIAARLKRRRSSPGHPMPCICCREDFPIDNTCLHTLPCGHCYCRDCLAIMVEQSMIDESRMPPRCCTQPIPSAIIRMVLPREKQQLFLKAVVQYSTPWEARIFCPNTSCGEFIPPTGKPDFKHPFEALCKTCQTRVCTMCKRNAHQLGHDCPEDKESDAVLRMGEKSGWRRCYKCRSLVELAQGCTHITCRCKAQFCYICGAVWDPAVGCPNFCNGEEEMERRRVEEEARLAELEAEKLAQEEAAEAEEREREDAEKRTRESPEFQALRKEQEAEMARFGAYEQRVKQALQARQQRRKLALAEKFSDLMERMRERHAKTEQHLEDRQVMAEIELQASFEEKQKKVRIKLRHMEDYCAGKIAGVAAAEDASQDQQVQTTPTSISNTTTTSASGEEDHPQMTMPQRQVTERDLEQLRQQYCVRDGMERRHQSQINGLRERQAKSMEELVERHERDREALASRHAEEVEDLAVEFANEEDTLLRTLAARRARLSTRWRLAADVLRAELEARSGGEKRFAAMPVPQWPPEDDEHAAADGCVDLNYDVADGIVELEVGDGKGRVTAIEESHGVMVGVGGP</sequence>
<keyword evidence="12" id="KW-1185">Reference proteome</keyword>
<dbReference type="EC" id="2.3.2.31" evidence="2"/>
<dbReference type="Proteomes" id="UP001303647">
    <property type="component" value="Unassembled WGS sequence"/>
</dbReference>
<keyword evidence="6" id="KW-0863">Zinc-finger</keyword>
<evidence type="ECO:0000256" key="3">
    <source>
        <dbReference type="ARBA" id="ARBA00022679"/>
    </source>
</evidence>
<proteinExistence type="predicted"/>
<name>A0AAN7CYZ1_9PEZI</name>
<accession>A0AAN7CYZ1</accession>
<comment type="catalytic activity">
    <reaction evidence="1">
        <text>[E2 ubiquitin-conjugating enzyme]-S-ubiquitinyl-L-cysteine + [acceptor protein]-L-lysine = [E2 ubiquitin-conjugating enzyme]-L-cysteine + [acceptor protein]-N(6)-ubiquitinyl-L-lysine.</text>
        <dbReference type="EC" id="2.3.2.31"/>
    </reaction>
</comment>
<keyword evidence="3" id="KW-0808">Transferase</keyword>
<keyword evidence="5" id="KW-0677">Repeat</keyword>
<dbReference type="EMBL" id="MU857609">
    <property type="protein sequence ID" value="KAK4250979.1"/>
    <property type="molecule type" value="Genomic_DNA"/>
</dbReference>
<dbReference type="CDD" id="cd20335">
    <property type="entry name" value="BRcat_RBR"/>
    <property type="match status" value="1"/>
</dbReference>
<evidence type="ECO:0000256" key="9">
    <source>
        <dbReference type="SAM" id="MobiDB-lite"/>
    </source>
</evidence>
<protein>
    <recommendedName>
        <fullName evidence="2">RBR-type E3 ubiquitin transferase</fullName>
        <ecNumber evidence="2">2.3.2.31</ecNumber>
    </recommendedName>
</protein>
<evidence type="ECO:0000313" key="12">
    <source>
        <dbReference type="Proteomes" id="UP001303647"/>
    </source>
</evidence>
<reference evidence="11" key="1">
    <citation type="journal article" date="2023" name="Mol. Phylogenet. Evol.">
        <title>Genome-scale phylogeny and comparative genomics of the fungal order Sordariales.</title>
        <authorList>
            <person name="Hensen N."/>
            <person name="Bonometti L."/>
            <person name="Westerberg I."/>
            <person name="Brannstrom I.O."/>
            <person name="Guillou S."/>
            <person name="Cros-Aarteil S."/>
            <person name="Calhoun S."/>
            <person name="Haridas S."/>
            <person name="Kuo A."/>
            <person name="Mondo S."/>
            <person name="Pangilinan J."/>
            <person name="Riley R."/>
            <person name="LaButti K."/>
            <person name="Andreopoulos B."/>
            <person name="Lipzen A."/>
            <person name="Chen C."/>
            <person name="Yan M."/>
            <person name="Daum C."/>
            <person name="Ng V."/>
            <person name="Clum A."/>
            <person name="Steindorff A."/>
            <person name="Ohm R.A."/>
            <person name="Martin F."/>
            <person name="Silar P."/>
            <person name="Natvig D.O."/>
            <person name="Lalanne C."/>
            <person name="Gautier V."/>
            <person name="Ament-Velasquez S.L."/>
            <person name="Kruys A."/>
            <person name="Hutchinson M.I."/>
            <person name="Powell A.J."/>
            <person name="Barry K."/>
            <person name="Miller A.N."/>
            <person name="Grigoriev I.V."/>
            <person name="Debuchy R."/>
            <person name="Gladieux P."/>
            <person name="Hiltunen Thoren M."/>
            <person name="Johannesson H."/>
        </authorList>
    </citation>
    <scope>NUCLEOTIDE SEQUENCE</scope>
    <source>
        <strain evidence="11">CBS 359.72</strain>
    </source>
</reference>
<feature type="domain" description="RING-type" evidence="10">
    <location>
        <begin position="191"/>
        <end position="394"/>
    </location>
</feature>
<dbReference type="GO" id="GO:0008270">
    <property type="term" value="F:zinc ion binding"/>
    <property type="evidence" value="ECO:0007669"/>
    <property type="project" value="UniProtKB-KW"/>
</dbReference>
<comment type="caution">
    <text evidence="11">The sequence shown here is derived from an EMBL/GenBank/DDBJ whole genome shotgun (WGS) entry which is preliminary data.</text>
</comment>
<keyword evidence="8" id="KW-0862">Zinc</keyword>
<dbReference type="Pfam" id="PF01485">
    <property type="entry name" value="IBR"/>
    <property type="match status" value="2"/>
</dbReference>
<dbReference type="Gene3D" id="1.20.120.1750">
    <property type="match status" value="1"/>
</dbReference>
<organism evidence="11 12">
    <name type="scientific">Corynascus novoguineensis</name>
    <dbReference type="NCBI Taxonomy" id="1126955"/>
    <lineage>
        <taxon>Eukaryota</taxon>
        <taxon>Fungi</taxon>
        <taxon>Dikarya</taxon>
        <taxon>Ascomycota</taxon>
        <taxon>Pezizomycotina</taxon>
        <taxon>Sordariomycetes</taxon>
        <taxon>Sordariomycetidae</taxon>
        <taxon>Sordariales</taxon>
        <taxon>Chaetomiaceae</taxon>
        <taxon>Corynascus</taxon>
    </lineage>
</organism>
<dbReference type="PROSITE" id="PS51873">
    <property type="entry name" value="TRIAD"/>
    <property type="match status" value="1"/>
</dbReference>
<gene>
    <name evidence="11" type="ORF">C7999DRAFT_11261</name>
</gene>
<evidence type="ECO:0000256" key="7">
    <source>
        <dbReference type="ARBA" id="ARBA00022786"/>
    </source>
</evidence>
<dbReference type="PROSITE" id="PS00518">
    <property type="entry name" value="ZF_RING_1"/>
    <property type="match status" value="1"/>
</dbReference>
<dbReference type="InterPro" id="IPR002867">
    <property type="entry name" value="IBR_dom"/>
</dbReference>
<feature type="compositionally biased region" description="Low complexity" evidence="9">
    <location>
        <begin position="553"/>
        <end position="567"/>
    </location>
</feature>